<feature type="transmembrane region" description="Helical" evidence="1">
    <location>
        <begin position="122"/>
        <end position="145"/>
    </location>
</feature>
<keyword evidence="1" id="KW-0472">Membrane</keyword>
<evidence type="ECO:0000313" key="2">
    <source>
        <dbReference type="EMBL" id="TKR80306.1"/>
    </source>
</evidence>
<evidence type="ECO:0000256" key="1">
    <source>
        <dbReference type="SAM" id="Phobius"/>
    </source>
</evidence>
<proteinExistence type="predicted"/>
<evidence type="ECO:0008006" key="4">
    <source>
        <dbReference type="Google" id="ProtNLM"/>
    </source>
</evidence>
<name>A0A4U5NBV9_STECR</name>
<feature type="transmembrane region" description="Helical" evidence="1">
    <location>
        <begin position="12"/>
        <end position="30"/>
    </location>
</feature>
<reference evidence="2 3" key="1">
    <citation type="journal article" date="2015" name="Genome Biol.">
        <title>Comparative genomics of Steinernema reveals deeply conserved gene regulatory networks.</title>
        <authorList>
            <person name="Dillman A.R."/>
            <person name="Macchietto M."/>
            <person name="Porter C.F."/>
            <person name="Rogers A."/>
            <person name="Williams B."/>
            <person name="Antoshechkin I."/>
            <person name="Lee M.M."/>
            <person name="Goodwin Z."/>
            <person name="Lu X."/>
            <person name="Lewis E.E."/>
            <person name="Goodrich-Blair H."/>
            <person name="Stock S.P."/>
            <person name="Adams B.J."/>
            <person name="Sternberg P.W."/>
            <person name="Mortazavi A."/>
        </authorList>
    </citation>
    <scope>NUCLEOTIDE SEQUENCE [LARGE SCALE GENOMIC DNA]</scope>
    <source>
        <strain evidence="2 3">ALL</strain>
    </source>
</reference>
<dbReference type="AlphaFoldDB" id="A0A4U5NBV9"/>
<sequence>MFLQYAKTPRGFVSLLQVLVGVICQLVIQLDYAGETFSLVFFMLFNPLEIIVYIFLFATTMITLFGIVMELKGTSLVDTFGKTKTLLFHGLCFLLLIISAVVQTYNVSHTYTSRIAYYPRFIIGAIALYALSISHIFLAVLVMIWS</sequence>
<gene>
    <name evidence="2" type="ORF">L596_014395</name>
</gene>
<reference evidence="2 3" key="2">
    <citation type="journal article" date="2019" name="G3 (Bethesda)">
        <title>Hybrid Assembly of the Genome of the Entomopathogenic Nematode Steinernema carpocapsae Identifies the X-Chromosome.</title>
        <authorList>
            <person name="Serra L."/>
            <person name="Macchietto M."/>
            <person name="Macias-Munoz A."/>
            <person name="McGill C.J."/>
            <person name="Rodriguez I.M."/>
            <person name="Rodriguez B."/>
            <person name="Murad R."/>
            <person name="Mortazavi A."/>
        </authorList>
    </citation>
    <scope>NUCLEOTIDE SEQUENCE [LARGE SCALE GENOMIC DNA]</scope>
    <source>
        <strain evidence="2 3">ALL</strain>
    </source>
</reference>
<protein>
    <recommendedName>
        <fullName evidence="4">MARVEL domain-containing protein</fullName>
    </recommendedName>
</protein>
<feature type="transmembrane region" description="Helical" evidence="1">
    <location>
        <begin position="83"/>
        <end position="102"/>
    </location>
</feature>
<organism evidence="2 3">
    <name type="scientific">Steinernema carpocapsae</name>
    <name type="common">Entomopathogenic nematode</name>
    <dbReference type="NCBI Taxonomy" id="34508"/>
    <lineage>
        <taxon>Eukaryota</taxon>
        <taxon>Metazoa</taxon>
        <taxon>Ecdysozoa</taxon>
        <taxon>Nematoda</taxon>
        <taxon>Chromadorea</taxon>
        <taxon>Rhabditida</taxon>
        <taxon>Tylenchina</taxon>
        <taxon>Panagrolaimomorpha</taxon>
        <taxon>Strongyloidoidea</taxon>
        <taxon>Steinernematidae</taxon>
        <taxon>Steinernema</taxon>
    </lineage>
</organism>
<dbReference type="Proteomes" id="UP000298663">
    <property type="component" value="Unassembled WGS sequence"/>
</dbReference>
<feature type="transmembrane region" description="Helical" evidence="1">
    <location>
        <begin position="50"/>
        <end position="71"/>
    </location>
</feature>
<keyword evidence="3" id="KW-1185">Reference proteome</keyword>
<evidence type="ECO:0000313" key="3">
    <source>
        <dbReference type="Proteomes" id="UP000298663"/>
    </source>
</evidence>
<dbReference type="EMBL" id="AZBU02000004">
    <property type="protein sequence ID" value="TKR80306.1"/>
    <property type="molecule type" value="Genomic_DNA"/>
</dbReference>
<keyword evidence="1" id="KW-1133">Transmembrane helix</keyword>
<accession>A0A4U5NBV9</accession>
<comment type="caution">
    <text evidence="2">The sequence shown here is derived from an EMBL/GenBank/DDBJ whole genome shotgun (WGS) entry which is preliminary data.</text>
</comment>
<dbReference type="OrthoDB" id="10513282at2759"/>
<keyword evidence="1" id="KW-0812">Transmembrane</keyword>